<name>A0A9P8Q469_WICPI</name>
<evidence type="ECO:0000313" key="2">
    <source>
        <dbReference type="Proteomes" id="UP000774326"/>
    </source>
</evidence>
<protein>
    <submittedName>
        <fullName evidence="1">Uncharacterized protein</fullName>
    </submittedName>
</protein>
<dbReference type="AlphaFoldDB" id="A0A9P8Q469"/>
<organism evidence="1 2">
    <name type="scientific">Wickerhamomyces pijperi</name>
    <name type="common">Yeast</name>
    <name type="synonym">Pichia pijperi</name>
    <dbReference type="NCBI Taxonomy" id="599730"/>
    <lineage>
        <taxon>Eukaryota</taxon>
        <taxon>Fungi</taxon>
        <taxon>Dikarya</taxon>
        <taxon>Ascomycota</taxon>
        <taxon>Saccharomycotina</taxon>
        <taxon>Saccharomycetes</taxon>
        <taxon>Phaffomycetales</taxon>
        <taxon>Wickerhamomycetaceae</taxon>
        <taxon>Wickerhamomyces</taxon>
    </lineage>
</organism>
<dbReference type="Proteomes" id="UP000774326">
    <property type="component" value="Unassembled WGS sequence"/>
</dbReference>
<comment type="caution">
    <text evidence="1">The sequence shown here is derived from an EMBL/GenBank/DDBJ whole genome shotgun (WGS) entry which is preliminary data.</text>
</comment>
<feature type="non-terminal residue" evidence="1">
    <location>
        <position position="1"/>
    </location>
</feature>
<gene>
    <name evidence="1" type="ORF">WICPIJ_006479</name>
</gene>
<keyword evidence="2" id="KW-1185">Reference proteome</keyword>
<dbReference type="EMBL" id="JAEUBG010003619">
    <property type="protein sequence ID" value="KAH3682554.1"/>
    <property type="molecule type" value="Genomic_DNA"/>
</dbReference>
<reference evidence="1" key="2">
    <citation type="submission" date="2021-01" db="EMBL/GenBank/DDBJ databases">
        <authorList>
            <person name="Schikora-Tamarit M.A."/>
        </authorList>
    </citation>
    <scope>NUCLEOTIDE SEQUENCE</scope>
    <source>
        <strain evidence="1">CBS2887</strain>
    </source>
</reference>
<proteinExistence type="predicted"/>
<evidence type="ECO:0000313" key="1">
    <source>
        <dbReference type="EMBL" id="KAH3682554.1"/>
    </source>
</evidence>
<dbReference type="OrthoDB" id="416217at2759"/>
<sequence length="145" mass="16640">SKGLAITNELVQDVVNRMLLGLEPLVSYKQSLTEQDIEELALHYSKLSESSDSSKNVDFDHYLYYQFDHRLIMVQWPLFVCGLCSVLPKQKLLIESCFKALMDLGIGSGEISLMKLKKLWSLQTEGFDYENYDIFSDENDSVPFV</sequence>
<accession>A0A9P8Q469</accession>
<reference evidence="1" key="1">
    <citation type="journal article" date="2021" name="Open Biol.">
        <title>Shared evolutionary footprints suggest mitochondrial oxidative damage underlies multiple complex I losses in fungi.</title>
        <authorList>
            <person name="Schikora-Tamarit M.A."/>
            <person name="Marcet-Houben M."/>
            <person name="Nosek J."/>
            <person name="Gabaldon T."/>
        </authorList>
    </citation>
    <scope>NUCLEOTIDE SEQUENCE</scope>
    <source>
        <strain evidence="1">CBS2887</strain>
    </source>
</reference>